<dbReference type="OrthoDB" id="3922703at2759"/>
<organism evidence="2 3">
    <name type="scientific">Clohesyomyces aquaticus</name>
    <dbReference type="NCBI Taxonomy" id="1231657"/>
    <lineage>
        <taxon>Eukaryota</taxon>
        <taxon>Fungi</taxon>
        <taxon>Dikarya</taxon>
        <taxon>Ascomycota</taxon>
        <taxon>Pezizomycotina</taxon>
        <taxon>Dothideomycetes</taxon>
        <taxon>Pleosporomycetidae</taxon>
        <taxon>Pleosporales</taxon>
        <taxon>Lindgomycetaceae</taxon>
        <taxon>Clohesyomyces</taxon>
    </lineage>
</organism>
<sequence>MIFNFLYLVCQLTLFSIVRGAPMTPNAGPETEKWHIPDMKLHFMGPSTQTPIPWNTQSSFDSTFEFNIVFPDGKTTCTTHWPQGSPPTREISCNREASDQIFSLSPRENRNGTLNECNFVLHVRRLATHGRFYSASHAIGCNDPQVESSYLTCLSGAPFDGIRCELKGPMSVMGDLVLEARCEGC</sequence>
<accession>A0A1Y1ZCL5</accession>
<gene>
    <name evidence="2" type="ORF">BCR34DRAFT_15867</name>
</gene>
<evidence type="ECO:0000313" key="3">
    <source>
        <dbReference type="Proteomes" id="UP000193144"/>
    </source>
</evidence>
<protein>
    <recommendedName>
        <fullName evidence="4">AA1-like domain-containing protein</fullName>
    </recommendedName>
</protein>
<evidence type="ECO:0008006" key="4">
    <source>
        <dbReference type="Google" id="ProtNLM"/>
    </source>
</evidence>
<dbReference type="EMBL" id="MCFA01000105">
    <property type="protein sequence ID" value="ORY07914.1"/>
    <property type="molecule type" value="Genomic_DNA"/>
</dbReference>
<proteinExistence type="predicted"/>
<feature type="signal peptide" evidence="1">
    <location>
        <begin position="1"/>
        <end position="20"/>
    </location>
</feature>
<evidence type="ECO:0000256" key="1">
    <source>
        <dbReference type="SAM" id="SignalP"/>
    </source>
</evidence>
<keyword evidence="1" id="KW-0732">Signal</keyword>
<name>A0A1Y1ZCL5_9PLEO</name>
<feature type="chain" id="PRO_5013208845" description="AA1-like domain-containing protein" evidence="1">
    <location>
        <begin position="21"/>
        <end position="185"/>
    </location>
</feature>
<evidence type="ECO:0000313" key="2">
    <source>
        <dbReference type="EMBL" id="ORY07914.1"/>
    </source>
</evidence>
<comment type="caution">
    <text evidence="2">The sequence shown here is derived from an EMBL/GenBank/DDBJ whole genome shotgun (WGS) entry which is preliminary data.</text>
</comment>
<reference evidence="2 3" key="1">
    <citation type="submission" date="2016-07" db="EMBL/GenBank/DDBJ databases">
        <title>Pervasive Adenine N6-methylation of Active Genes in Fungi.</title>
        <authorList>
            <consortium name="DOE Joint Genome Institute"/>
            <person name="Mondo S.J."/>
            <person name="Dannebaum R.O."/>
            <person name="Kuo R.C."/>
            <person name="Labutti K."/>
            <person name="Haridas S."/>
            <person name="Kuo A."/>
            <person name="Salamov A."/>
            <person name="Ahrendt S.R."/>
            <person name="Lipzen A."/>
            <person name="Sullivan W."/>
            <person name="Andreopoulos W.B."/>
            <person name="Clum A."/>
            <person name="Lindquist E."/>
            <person name="Daum C."/>
            <person name="Ramamoorthy G.K."/>
            <person name="Gryganskyi A."/>
            <person name="Culley D."/>
            <person name="Magnuson J.K."/>
            <person name="James T.Y."/>
            <person name="O'Malley M.A."/>
            <person name="Stajich J.E."/>
            <person name="Spatafora J.W."/>
            <person name="Visel A."/>
            <person name="Grigoriev I.V."/>
        </authorList>
    </citation>
    <scope>NUCLEOTIDE SEQUENCE [LARGE SCALE GENOMIC DNA]</scope>
    <source>
        <strain evidence="2 3">CBS 115471</strain>
    </source>
</reference>
<dbReference type="Proteomes" id="UP000193144">
    <property type="component" value="Unassembled WGS sequence"/>
</dbReference>
<dbReference type="AlphaFoldDB" id="A0A1Y1ZCL5"/>
<keyword evidence="3" id="KW-1185">Reference proteome</keyword>